<name>A0A7K0J4L5_9ACTN</name>
<reference evidence="1 2" key="1">
    <citation type="submission" date="2019-08" db="EMBL/GenBank/DDBJ databases">
        <title>In-depth cultivation of the pig gut microbiome towards novel bacterial diversity and tailored functional studies.</title>
        <authorList>
            <person name="Wylensek D."/>
            <person name="Hitch T.C.A."/>
            <person name="Clavel T."/>
        </authorList>
    </citation>
    <scope>NUCLEOTIDE SEQUENCE [LARGE SCALE GENOMIC DNA]</scope>
    <source>
        <strain evidence="1 2">WCA-380-WT-3A</strain>
    </source>
</reference>
<protein>
    <submittedName>
        <fullName evidence="1">Uncharacterized protein</fullName>
    </submittedName>
</protein>
<dbReference type="AlphaFoldDB" id="A0A7K0J4L5"/>
<sequence length="148" mass="17271">MEIQEVERPFREIDISQVGPIIINSLTQINLDTGCIGKPGDLFFSPTKYDYIPNTRLTITMSEPFILDIKKPQYAIQAVWFVRVYAAGPISHYAMHEGQKRSEITGIHYVDIGDYTKRSLFNGWSWAFSHEPIEPSWWHHLIPDKWLY</sequence>
<evidence type="ECO:0000313" key="1">
    <source>
        <dbReference type="EMBL" id="MSS44881.1"/>
    </source>
</evidence>
<gene>
    <name evidence="1" type="ORF">FYJ43_02180</name>
</gene>
<proteinExistence type="predicted"/>
<comment type="caution">
    <text evidence="1">The sequence shown here is derived from an EMBL/GenBank/DDBJ whole genome shotgun (WGS) entry which is preliminary data.</text>
</comment>
<dbReference type="Proteomes" id="UP000466104">
    <property type="component" value="Unassembled WGS sequence"/>
</dbReference>
<accession>A0A7K0J4L5</accession>
<organism evidence="1 2">
    <name type="scientific">Cutibacterium porci</name>
    <dbReference type="NCBI Taxonomy" id="2605781"/>
    <lineage>
        <taxon>Bacteria</taxon>
        <taxon>Bacillati</taxon>
        <taxon>Actinomycetota</taxon>
        <taxon>Actinomycetes</taxon>
        <taxon>Propionibacteriales</taxon>
        <taxon>Propionibacteriaceae</taxon>
        <taxon>Cutibacterium</taxon>
    </lineage>
</organism>
<dbReference type="RefSeq" id="WP_195839853.1">
    <property type="nucleotide sequence ID" value="NZ_VUMG01000001.1"/>
</dbReference>
<evidence type="ECO:0000313" key="2">
    <source>
        <dbReference type="Proteomes" id="UP000466104"/>
    </source>
</evidence>
<dbReference type="EMBL" id="VUMG01000001">
    <property type="protein sequence ID" value="MSS44881.1"/>
    <property type="molecule type" value="Genomic_DNA"/>
</dbReference>
<keyword evidence="2" id="KW-1185">Reference proteome</keyword>